<accession>A0AAD9UTJ9</accession>
<gene>
    <name evidence="2" type="ORF">P5673_030397</name>
</gene>
<reference evidence="2" key="2">
    <citation type="journal article" date="2023" name="Science">
        <title>Genomic signatures of disease resistance in endangered staghorn corals.</title>
        <authorList>
            <person name="Vollmer S.V."/>
            <person name="Selwyn J.D."/>
            <person name="Despard B.A."/>
            <person name="Roesel C.L."/>
        </authorList>
    </citation>
    <scope>NUCLEOTIDE SEQUENCE</scope>
    <source>
        <strain evidence="2">K2</strain>
    </source>
</reference>
<evidence type="ECO:0000256" key="1">
    <source>
        <dbReference type="SAM" id="MobiDB-lite"/>
    </source>
</evidence>
<feature type="region of interest" description="Disordered" evidence="1">
    <location>
        <begin position="94"/>
        <end position="120"/>
    </location>
</feature>
<dbReference type="Proteomes" id="UP001249851">
    <property type="component" value="Unassembled WGS sequence"/>
</dbReference>
<proteinExistence type="predicted"/>
<feature type="compositionally biased region" description="Polar residues" evidence="1">
    <location>
        <begin position="101"/>
        <end position="120"/>
    </location>
</feature>
<name>A0AAD9UTJ9_ACRCE</name>
<reference evidence="2" key="1">
    <citation type="journal article" date="2023" name="G3 (Bethesda)">
        <title>Whole genome assembly and annotation of the endangered Caribbean coral Acropora cervicornis.</title>
        <authorList>
            <person name="Selwyn J.D."/>
            <person name="Vollmer S.V."/>
        </authorList>
    </citation>
    <scope>NUCLEOTIDE SEQUENCE</scope>
    <source>
        <strain evidence="2">K2</strain>
    </source>
</reference>
<protein>
    <submittedName>
        <fullName evidence="2">Uncharacterized protein</fullName>
    </submittedName>
</protein>
<sequence>MTEASQPDKIKDSVKIAIKRRANLRAKKVAPIFEKADKGEIAGDFELLKASQQKLLDARQLDKEIQNIHVILGEEETADQDFVDADNIRQIDKILRRDRQPQSSKSISHADSVTSKQLQHSALKLPKMSLPVFDGDRRTMY</sequence>
<evidence type="ECO:0000313" key="2">
    <source>
        <dbReference type="EMBL" id="KAK2549182.1"/>
    </source>
</evidence>
<keyword evidence="3" id="KW-1185">Reference proteome</keyword>
<dbReference type="EMBL" id="JARQWQ010000130">
    <property type="protein sequence ID" value="KAK2549182.1"/>
    <property type="molecule type" value="Genomic_DNA"/>
</dbReference>
<organism evidence="2 3">
    <name type="scientific">Acropora cervicornis</name>
    <name type="common">Staghorn coral</name>
    <dbReference type="NCBI Taxonomy" id="6130"/>
    <lineage>
        <taxon>Eukaryota</taxon>
        <taxon>Metazoa</taxon>
        <taxon>Cnidaria</taxon>
        <taxon>Anthozoa</taxon>
        <taxon>Hexacorallia</taxon>
        <taxon>Scleractinia</taxon>
        <taxon>Astrocoeniina</taxon>
        <taxon>Acroporidae</taxon>
        <taxon>Acropora</taxon>
    </lineage>
</organism>
<comment type="caution">
    <text evidence="2">The sequence shown here is derived from an EMBL/GenBank/DDBJ whole genome shotgun (WGS) entry which is preliminary data.</text>
</comment>
<evidence type="ECO:0000313" key="3">
    <source>
        <dbReference type="Proteomes" id="UP001249851"/>
    </source>
</evidence>
<dbReference type="AlphaFoldDB" id="A0AAD9UTJ9"/>